<dbReference type="InterPro" id="IPR002818">
    <property type="entry name" value="DJ-1/PfpI"/>
</dbReference>
<dbReference type="InterPro" id="IPR006287">
    <property type="entry name" value="DJ-1"/>
</dbReference>
<comment type="caution">
    <text evidence="2">The sequence shown here is derived from an EMBL/GenBank/DDBJ whole genome shotgun (WGS) entry which is preliminary data.</text>
</comment>
<dbReference type="Proteomes" id="UP000286095">
    <property type="component" value="Unassembled WGS sequence"/>
</dbReference>
<dbReference type="PANTHER" id="PTHR48094:SF12">
    <property type="entry name" value="PARKINSON DISEASE PROTEIN 7 HOMOLOG"/>
    <property type="match status" value="1"/>
</dbReference>
<dbReference type="InterPro" id="IPR029062">
    <property type="entry name" value="Class_I_gatase-like"/>
</dbReference>
<feature type="domain" description="DJ-1/PfpI" evidence="1">
    <location>
        <begin position="2"/>
        <end position="168"/>
    </location>
</feature>
<evidence type="ECO:0000259" key="1">
    <source>
        <dbReference type="Pfam" id="PF01965"/>
    </source>
</evidence>
<sequence>MKKILIPLAQGFEEAEFIGIADVLKRASELSGDLEVLISSLDEELLVKGAHGINIKADYSLNDINVQALDGIVLAGGLNGMLNLKNSSAILNIIKQLHAQSKLIGAICASPIVLDAAGVLEGEFASYPGCERGLKGSRVNKAVCVNKNIITSAGPATAILFGLELAKQLCGDAIYEKLYHAMLVPLTK</sequence>
<dbReference type="CDD" id="cd03135">
    <property type="entry name" value="GATase1_DJ-1"/>
    <property type="match status" value="1"/>
</dbReference>
<dbReference type="NCBIfam" id="TIGR01383">
    <property type="entry name" value="not_thiJ"/>
    <property type="match status" value="1"/>
</dbReference>
<dbReference type="Gene3D" id="3.40.50.880">
    <property type="match status" value="1"/>
</dbReference>
<evidence type="ECO:0000313" key="3">
    <source>
        <dbReference type="Proteomes" id="UP000286095"/>
    </source>
</evidence>
<dbReference type="GO" id="GO:0005737">
    <property type="term" value="C:cytoplasm"/>
    <property type="evidence" value="ECO:0007669"/>
    <property type="project" value="TreeGrafter"/>
</dbReference>
<dbReference type="EMBL" id="QURW01000002">
    <property type="protein sequence ID" value="RQD88527.1"/>
    <property type="molecule type" value="Genomic_DNA"/>
</dbReference>
<dbReference type="Pfam" id="PF01965">
    <property type="entry name" value="DJ-1_PfpI"/>
    <property type="match status" value="1"/>
</dbReference>
<proteinExistence type="predicted"/>
<name>A0A424Z2W2_9BACT</name>
<dbReference type="AlphaFoldDB" id="A0A424Z2W2"/>
<gene>
    <name evidence="2" type="ORF">DZD40_01280</name>
</gene>
<dbReference type="STRING" id="1813019.A2J15_02925"/>
<dbReference type="SUPFAM" id="SSF52317">
    <property type="entry name" value="Class I glutamine amidotransferase-like"/>
    <property type="match status" value="1"/>
</dbReference>
<dbReference type="RefSeq" id="WP_124134594.1">
    <property type="nucleotide sequence ID" value="NZ_JAPPUZ010000005.1"/>
</dbReference>
<organism evidence="2 3">
    <name type="scientific">Campylobacter hepaticus</name>
    <dbReference type="NCBI Taxonomy" id="1813019"/>
    <lineage>
        <taxon>Bacteria</taxon>
        <taxon>Pseudomonadati</taxon>
        <taxon>Campylobacterota</taxon>
        <taxon>Epsilonproteobacteria</taxon>
        <taxon>Campylobacterales</taxon>
        <taxon>Campylobacteraceae</taxon>
        <taxon>Campylobacter</taxon>
    </lineage>
</organism>
<evidence type="ECO:0000313" key="2">
    <source>
        <dbReference type="EMBL" id="RQD88527.1"/>
    </source>
</evidence>
<reference evidence="2 3" key="1">
    <citation type="submission" date="2018-08" db="EMBL/GenBank/DDBJ databases">
        <title>Survival mechanisms of Campylobacter hepaticus identified by genomic analysis and comparative transcriptomic analysis of in vivo and in vitro derived bacteria.</title>
        <authorList>
            <person name="Van T.T.H."/>
            <person name="Moore R.J."/>
        </authorList>
    </citation>
    <scope>NUCLEOTIDE SEQUENCE [LARGE SCALE GENOMIC DNA]</scope>
    <source>
        <strain evidence="2 3">54L</strain>
    </source>
</reference>
<protein>
    <submittedName>
        <fullName evidence="2">DJ-1 family protein</fullName>
    </submittedName>
</protein>
<dbReference type="InterPro" id="IPR050325">
    <property type="entry name" value="Prot/Nucl_acid_deglycase"/>
</dbReference>
<accession>A0A424Z2W2</accession>
<dbReference type="PANTHER" id="PTHR48094">
    <property type="entry name" value="PROTEIN/NUCLEIC ACID DEGLYCASE DJ-1-RELATED"/>
    <property type="match status" value="1"/>
</dbReference>